<dbReference type="InterPro" id="IPR001128">
    <property type="entry name" value="Cyt_P450"/>
</dbReference>
<dbReference type="EMBL" id="ML210158">
    <property type="protein sequence ID" value="TFK28178.1"/>
    <property type="molecule type" value="Genomic_DNA"/>
</dbReference>
<dbReference type="GO" id="GO:0016705">
    <property type="term" value="F:oxidoreductase activity, acting on paired donors, with incorporation or reduction of molecular oxygen"/>
    <property type="evidence" value="ECO:0007669"/>
    <property type="project" value="InterPro"/>
</dbReference>
<evidence type="ECO:0000256" key="5">
    <source>
        <dbReference type="ARBA" id="ARBA00023002"/>
    </source>
</evidence>
<name>A0A5C3L637_COPMA</name>
<dbReference type="GO" id="GO:0005506">
    <property type="term" value="F:iron ion binding"/>
    <property type="evidence" value="ECO:0007669"/>
    <property type="project" value="InterPro"/>
</dbReference>
<reference evidence="10 11" key="1">
    <citation type="journal article" date="2019" name="Nat. Ecol. Evol.">
        <title>Megaphylogeny resolves global patterns of mushroom evolution.</title>
        <authorList>
            <person name="Varga T."/>
            <person name="Krizsan K."/>
            <person name="Foldi C."/>
            <person name="Dima B."/>
            <person name="Sanchez-Garcia M."/>
            <person name="Sanchez-Ramirez S."/>
            <person name="Szollosi G.J."/>
            <person name="Szarkandi J.G."/>
            <person name="Papp V."/>
            <person name="Albert L."/>
            <person name="Andreopoulos W."/>
            <person name="Angelini C."/>
            <person name="Antonin V."/>
            <person name="Barry K.W."/>
            <person name="Bougher N.L."/>
            <person name="Buchanan P."/>
            <person name="Buyck B."/>
            <person name="Bense V."/>
            <person name="Catcheside P."/>
            <person name="Chovatia M."/>
            <person name="Cooper J."/>
            <person name="Damon W."/>
            <person name="Desjardin D."/>
            <person name="Finy P."/>
            <person name="Geml J."/>
            <person name="Haridas S."/>
            <person name="Hughes K."/>
            <person name="Justo A."/>
            <person name="Karasinski D."/>
            <person name="Kautmanova I."/>
            <person name="Kiss B."/>
            <person name="Kocsube S."/>
            <person name="Kotiranta H."/>
            <person name="LaButti K.M."/>
            <person name="Lechner B.E."/>
            <person name="Liimatainen K."/>
            <person name="Lipzen A."/>
            <person name="Lukacs Z."/>
            <person name="Mihaltcheva S."/>
            <person name="Morgado L.N."/>
            <person name="Niskanen T."/>
            <person name="Noordeloos M.E."/>
            <person name="Ohm R.A."/>
            <person name="Ortiz-Santana B."/>
            <person name="Ovrebo C."/>
            <person name="Racz N."/>
            <person name="Riley R."/>
            <person name="Savchenko A."/>
            <person name="Shiryaev A."/>
            <person name="Soop K."/>
            <person name="Spirin V."/>
            <person name="Szebenyi C."/>
            <person name="Tomsovsky M."/>
            <person name="Tulloss R.E."/>
            <person name="Uehling J."/>
            <person name="Grigoriev I.V."/>
            <person name="Vagvolgyi C."/>
            <person name="Papp T."/>
            <person name="Martin F.M."/>
            <person name="Miettinen O."/>
            <person name="Hibbett D.S."/>
            <person name="Nagy L.G."/>
        </authorList>
    </citation>
    <scope>NUCLEOTIDE SEQUENCE [LARGE SCALE GENOMIC DNA]</scope>
    <source>
        <strain evidence="10 11">CBS 121175</strain>
    </source>
</reference>
<feature type="binding site" description="axial binding residue" evidence="8">
    <location>
        <position position="527"/>
    </location>
    <ligand>
        <name>heme</name>
        <dbReference type="ChEBI" id="CHEBI:30413"/>
    </ligand>
    <ligandPart>
        <name>Fe</name>
        <dbReference type="ChEBI" id="CHEBI:18248"/>
    </ligandPart>
</feature>
<evidence type="ECO:0000256" key="7">
    <source>
        <dbReference type="ARBA" id="ARBA00023033"/>
    </source>
</evidence>
<keyword evidence="11" id="KW-1185">Reference proteome</keyword>
<comment type="cofactor">
    <cofactor evidence="1 8">
        <name>heme</name>
        <dbReference type="ChEBI" id="CHEBI:30413"/>
    </cofactor>
</comment>
<dbReference type="InterPro" id="IPR002401">
    <property type="entry name" value="Cyt_P450_E_grp-I"/>
</dbReference>
<dbReference type="PANTHER" id="PTHR24305">
    <property type="entry name" value="CYTOCHROME P450"/>
    <property type="match status" value="1"/>
</dbReference>
<accession>A0A5C3L637</accession>
<gene>
    <name evidence="10" type="ORF">FA15DRAFT_753736</name>
</gene>
<keyword evidence="9" id="KW-1133">Transmembrane helix</keyword>
<dbReference type="InterPro" id="IPR050121">
    <property type="entry name" value="Cytochrome_P450_monoxygenase"/>
</dbReference>
<comment type="similarity">
    <text evidence="3">Belongs to the cytochrome P450 family.</text>
</comment>
<dbReference type="Gene3D" id="1.10.630.10">
    <property type="entry name" value="Cytochrome P450"/>
    <property type="match status" value="1"/>
</dbReference>
<dbReference type="Pfam" id="PF00067">
    <property type="entry name" value="p450"/>
    <property type="match status" value="1"/>
</dbReference>
<protein>
    <submittedName>
        <fullName evidence="10">Cytochrome P450</fullName>
    </submittedName>
</protein>
<evidence type="ECO:0000256" key="1">
    <source>
        <dbReference type="ARBA" id="ARBA00001971"/>
    </source>
</evidence>
<dbReference type="PANTHER" id="PTHR24305:SF187">
    <property type="entry name" value="P450, PUTATIVE (EUROFUNG)-RELATED"/>
    <property type="match status" value="1"/>
</dbReference>
<evidence type="ECO:0000256" key="8">
    <source>
        <dbReference type="PIRSR" id="PIRSR602401-1"/>
    </source>
</evidence>
<dbReference type="PRINTS" id="PR00385">
    <property type="entry name" value="P450"/>
</dbReference>
<keyword evidence="9" id="KW-0812">Transmembrane</keyword>
<feature type="transmembrane region" description="Helical" evidence="9">
    <location>
        <begin position="52"/>
        <end position="71"/>
    </location>
</feature>
<evidence type="ECO:0000313" key="10">
    <source>
        <dbReference type="EMBL" id="TFK28178.1"/>
    </source>
</evidence>
<dbReference type="AlphaFoldDB" id="A0A5C3L637"/>
<dbReference type="GO" id="GO:0020037">
    <property type="term" value="F:heme binding"/>
    <property type="evidence" value="ECO:0007669"/>
    <property type="project" value="InterPro"/>
</dbReference>
<feature type="transmembrane region" description="Helical" evidence="9">
    <location>
        <begin position="27"/>
        <end position="43"/>
    </location>
</feature>
<evidence type="ECO:0000256" key="9">
    <source>
        <dbReference type="SAM" id="Phobius"/>
    </source>
</evidence>
<evidence type="ECO:0000256" key="4">
    <source>
        <dbReference type="ARBA" id="ARBA00022723"/>
    </source>
</evidence>
<organism evidence="10 11">
    <name type="scientific">Coprinopsis marcescibilis</name>
    <name type="common">Agaric fungus</name>
    <name type="synonym">Psathyrella marcescibilis</name>
    <dbReference type="NCBI Taxonomy" id="230819"/>
    <lineage>
        <taxon>Eukaryota</taxon>
        <taxon>Fungi</taxon>
        <taxon>Dikarya</taxon>
        <taxon>Basidiomycota</taxon>
        <taxon>Agaricomycotina</taxon>
        <taxon>Agaricomycetes</taxon>
        <taxon>Agaricomycetidae</taxon>
        <taxon>Agaricales</taxon>
        <taxon>Agaricineae</taxon>
        <taxon>Psathyrellaceae</taxon>
        <taxon>Coprinopsis</taxon>
    </lineage>
</organism>
<keyword evidence="9" id="KW-0472">Membrane</keyword>
<dbReference type="PRINTS" id="PR00463">
    <property type="entry name" value="EP450I"/>
</dbReference>
<keyword evidence="5" id="KW-0560">Oxidoreductase</keyword>
<dbReference type="Proteomes" id="UP000307440">
    <property type="component" value="Unassembled WGS sequence"/>
</dbReference>
<dbReference type="CDD" id="cd11061">
    <property type="entry name" value="CYP67-like"/>
    <property type="match status" value="1"/>
</dbReference>
<evidence type="ECO:0000256" key="3">
    <source>
        <dbReference type="ARBA" id="ARBA00010617"/>
    </source>
</evidence>
<evidence type="ECO:0000256" key="6">
    <source>
        <dbReference type="ARBA" id="ARBA00023004"/>
    </source>
</evidence>
<evidence type="ECO:0000256" key="2">
    <source>
        <dbReference type="ARBA" id="ARBA00005179"/>
    </source>
</evidence>
<feature type="transmembrane region" description="Helical" evidence="9">
    <location>
        <begin position="77"/>
        <end position="101"/>
    </location>
</feature>
<keyword evidence="6 8" id="KW-0408">Iron</keyword>
<dbReference type="InterPro" id="IPR036396">
    <property type="entry name" value="Cyt_P450_sf"/>
</dbReference>
<comment type="pathway">
    <text evidence="2">Secondary metabolite biosynthesis.</text>
</comment>
<keyword evidence="8" id="KW-0349">Heme</keyword>
<proteinExistence type="inferred from homology"/>
<keyword evidence="4 8" id="KW-0479">Metal-binding</keyword>
<dbReference type="SUPFAM" id="SSF48264">
    <property type="entry name" value="Cytochrome P450"/>
    <property type="match status" value="1"/>
</dbReference>
<sequence>MAAVVEPPSTAAMTAANALLRVSSPPNLLGAILGVAVLVHLVFKKTETHEPWALLGLLIALPTALAVLYASHCCVGGSYAIAFCTALGLFWTALTCSILVYRISPIHPLAAYPGPLLCRLSKLRMAYIALSGKQYLYYQYLHEKYGDVVRVGPNELSIRDLNATASLHGLPKGTFWEGRVPENERVRPLIALRDKREHARRRRPWTRAFSPGALKSYEHILLKRCAQLVDVLGSQPQPSPVDLTRWVGYWSYDVMNDLVFGEGTEMMRDGDVDGLWHLLEGGQKNAIAMGHLPWLGALFLRLPHFAQELKAFRAHAKRCALRRMKQGSPHKDLFYYLIDEDGVEKHPPSVVEVINDGGLAIIAGADTTSSAITNLFCFLLQSPKAYKRLQTEIDSLGSGEEVADVSKQASLSYLNAALNECLRLLPPVLSGSQRAPEIGSGGAMVGSLFIPEGTNVFTPTYALHRDPRYFSPLPDTFLPERWLPPALRESLEPTIFHPSKPDFGTSSSSFILNTAAYNPFSLGTGSCIGKGFAWLEMRMVVCLLMHRYDIRLAEGYNLKQYMAGTRDYFVTIKAELPVVLTPRRHTH</sequence>
<dbReference type="GO" id="GO:0004497">
    <property type="term" value="F:monooxygenase activity"/>
    <property type="evidence" value="ECO:0007669"/>
    <property type="project" value="UniProtKB-KW"/>
</dbReference>
<evidence type="ECO:0000313" key="11">
    <source>
        <dbReference type="Proteomes" id="UP000307440"/>
    </source>
</evidence>
<keyword evidence="7" id="KW-0503">Monooxygenase</keyword>
<dbReference type="STRING" id="230819.A0A5C3L637"/>
<dbReference type="OrthoDB" id="6692864at2759"/>